<reference evidence="3" key="1">
    <citation type="journal article" date="2015" name="MBio">
        <title>Genome-Resolved Metagenomic Analysis Reveals Roles for Candidate Phyla and Other Microbial Community Members in Biogeochemical Transformations in Oil Reservoirs.</title>
        <authorList>
            <person name="Hu P."/>
            <person name="Tom L."/>
            <person name="Singh A."/>
            <person name="Thomas B.C."/>
            <person name="Baker B.J."/>
            <person name="Piceno Y.M."/>
            <person name="Andersen G.L."/>
            <person name="Banfield J.F."/>
        </authorList>
    </citation>
    <scope>NUCLEOTIDE SEQUENCE [LARGE SCALE GENOMIC DNA]</scope>
</reference>
<evidence type="ECO:0000313" key="3">
    <source>
        <dbReference type="Proteomes" id="UP000054598"/>
    </source>
</evidence>
<name>A0A124G4K5_9EURY</name>
<dbReference type="SUPFAM" id="SSF51735">
    <property type="entry name" value="NAD(P)-binding Rossmann-fold domains"/>
    <property type="match status" value="1"/>
</dbReference>
<organism evidence="2 3">
    <name type="scientific">Methanoculleus marisnigri</name>
    <dbReference type="NCBI Taxonomy" id="2198"/>
    <lineage>
        <taxon>Archaea</taxon>
        <taxon>Methanobacteriati</taxon>
        <taxon>Methanobacteriota</taxon>
        <taxon>Stenosarchaea group</taxon>
        <taxon>Methanomicrobia</taxon>
        <taxon>Methanomicrobiales</taxon>
        <taxon>Methanomicrobiaceae</taxon>
        <taxon>Methanoculleus</taxon>
    </lineage>
</organism>
<dbReference type="Proteomes" id="UP000054598">
    <property type="component" value="Unassembled WGS sequence"/>
</dbReference>
<dbReference type="InterPro" id="IPR001509">
    <property type="entry name" value="Epimerase_deHydtase"/>
</dbReference>
<dbReference type="Pfam" id="PF01370">
    <property type="entry name" value="Epimerase"/>
    <property type="match status" value="1"/>
</dbReference>
<dbReference type="EMBL" id="LGHE01000176">
    <property type="protein sequence ID" value="KUL00373.1"/>
    <property type="molecule type" value="Genomic_DNA"/>
</dbReference>
<protein>
    <submittedName>
        <fullName evidence="2">UDP-glucose 4-epimerase</fullName>
    </submittedName>
</protein>
<dbReference type="AlphaFoldDB" id="A0A124G4K5"/>
<comment type="caution">
    <text evidence="2">The sequence shown here is derived from an EMBL/GenBank/DDBJ whole genome shotgun (WGS) entry which is preliminary data.</text>
</comment>
<gene>
    <name evidence="2" type="ORF">XE10_1445</name>
</gene>
<proteinExistence type="predicted"/>
<accession>A0A124G4K5</accession>
<dbReference type="PATRIC" id="fig|2198.3.peg.1375"/>
<sequence>MTARSRTAVLFTVFCTKSAMVGSSCLYAPGNMTDDYRVGGGWRGEAFFHPYRNPDRPDKIQRALNGPIHIVLRSIVTGGAGFIGSNLADTLAQHHDVVIIDNLATGRAGIRGSRRNGQGLAVRSPDPGSIRAYSTQSIPLTKEGSFCTSTTII</sequence>
<evidence type="ECO:0000259" key="1">
    <source>
        <dbReference type="Pfam" id="PF01370"/>
    </source>
</evidence>
<evidence type="ECO:0000313" key="2">
    <source>
        <dbReference type="EMBL" id="KUL00373.1"/>
    </source>
</evidence>
<feature type="domain" description="NAD-dependent epimerase/dehydratase" evidence="1">
    <location>
        <begin position="75"/>
        <end position="110"/>
    </location>
</feature>
<dbReference type="InterPro" id="IPR036291">
    <property type="entry name" value="NAD(P)-bd_dom_sf"/>
</dbReference>
<dbReference type="Gene3D" id="3.40.50.720">
    <property type="entry name" value="NAD(P)-binding Rossmann-like Domain"/>
    <property type="match status" value="1"/>
</dbReference>